<dbReference type="EMBL" id="CM026426">
    <property type="protein sequence ID" value="KAG0574136.1"/>
    <property type="molecule type" value="Genomic_DNA"/>
</dbReference>
<comment type="caution">
    <text evidence="1">The sequence shown here is derived from an EMBL/GenBank/DDBJ whole genome shotgun (WGS) entry which is preliminary data.</text>
</comment>
<accession>A0A8T0HTG4</accession>
<gene>
    <name evidence="1" type="ORF">KC19_VG237100</name>
</gene>
<evidence type="ECO:0000313" key="2">
    <source>
        <dbReference type="Proteomes" id="UP000822688"/>
    </source>
</evidence>
<protein>
    <submittedName>
        <fullName evidence="1">Uncharacterized protein</fullName>
    </submittedName>
</protein>
<sequence length="89" mass="10136">MTLVSFFSLTSHFRLTVSLFSLKLHLSYIRLWITALCSVSRQSNLDLGLIVSDIVRRSLMYALEDNLKHDLLKLATQCVSPKQKALVKV</sequence>
<dbReference type="Proteomes" id="UP000822688">
    <property type="component" value="Chromosome V"/>
</dbReference>
<name>A0A8T0HTG4_CERPU</name>
<organism evidence="1 2">
    <name type="scientific">Ceratodon purpureus</name>
    <name type="common">Fire moss</name>
    <name type="synonym">Dicranum purpureum</name>
    <dbReference type="NCBI Taxonomy" id="3225"/>
    <lineage>
        <taxon>Eukaryota</taxon>
        <taxon>Viridiplantae</taxon>
        <taxon>Streptophyta</taxon>
        <taxon>Embryophyta</taxon>
        <taxon>Bryophyta</taxon>
        <taxon>Bryophytina</taxon>
        <taxon>Bryopsida</taxon>
        <taxon>Dicranidae</taxon>
        <taxon>Pseudoditrichales</taxon>
        <taxon>Ditrichaceae</taxon>
        <taxon>Ceratodon</taxon>
    </lineage>
</organism>
<dbReference type="AlphaFoldDB" id="A0A8T0HTG4"/>
<reference evidence="1" key="1">
    <citation type="submission" date="2020-06" db="EMBL/GenBank/DDBJ databases">
        <title>WGS assembly of Ceratodon purpureus strain R40.</title>
        <authorList>
            <person name="Carey S.B."/>
            <person name="Jenkins J."/>
            <person name="Shu S."/>
            <person name="Lovell J.T."/>
            <person name="Sreedasyam A."/>
            <person name="Maumus F."/>
            <person name="Tiley G.P."/>
            <person name="Fernandez-Pozo N."/>
            <person name="Barry K."/>
            <person name="Chen C."/>
            <person name="Wang M."/>
            <person name="Lipzen A."/>
            <person name="Daum C."/>
            <person name="Saski C.A."/>
            <person name="Payton A.C."/>
            <person name="Mcbreen J.C."/>
            <person name="Conrad R.E."/>
            <person name="Kollar L.M."/>
            <person name="Olsson S."/>
            <person name="Huttunen S."/>
            <person name="Landis J.B."/>
            <person name="Wickett N.J."/>
            <person name="Johnson M.G."/>
            <person name="Rensing S.A."/>
            <person name="Grimwood J."/>
            <person name="Schmutz J."/>
            <person name="Mcdaniel S.F."/>
        </authorList>
    </citation>
    <scope>NUCLEOTIDE SEQUENCE</scope>
    <source>
        <strain evidence="1">R40</strain>
    </source>
</reference>
<evidence type="ECO:0000313" key="1">
    <source>
        <dbReference type="EMBL" id="KAG0574136.1"/>
    </source>
</evidence>
<keyword evidence="2" id="KW-1185">Reference proteome</keyword>
<proteinExistence type="predicted"/>